<reference evidence="9" key="1">
    <citation type="submission" date="2023-05" db="EMBL/GenBank/DDBJ databases">
        <title>Genome and transcriptome analyses reveal genes involved in the formation of fine ridges on petal epidermal cells in Hibiscus trionum.</title>
        <authorList>
            <person name="Koshimizu S."/>
            <person name="Masuda S."/>
            <person name="Ishii T."/>
            <person name="Shirasu K."/>
            <person name="Hoshino A."/>
            <person name="Arita M."/>
        </authorList>
    </citation>
    <scope>NUCLEOTIDE SEQUENCE</scope>
    <source>
        <strain evidence="9">Hamamatsu line</strain>
    </source>
</reference>
<keyword evidence="10" id="KW-1185">Reference proteome</keyword>
<evidence type="ECO:0000313" key="9">
    <source>
        <dbReference type="EMBL" id="GMI85356.1"/>
    </source>
</evidence>
<evidence type="ECO:0000256" key="1">
    <source>
        <dbReference type="ARBA" id="ARBA00004123"/>
    </source>
</evidence>
<comment type="caution">
    <text evidence="9">The sequence shown here is derived from an EMBL/GenBank/DDBJ whole genome shotgun (WGS) entry which is preliminary data.</text>
</comment>
<dbReference type="PANTHER" id="PTHR46508:SF2">
    <property type="entry name" value="INCREASED DNA METHYLATION 1"/>
    <property type="match status" value="1"/>
</dbReference>
<dbReference type="AlphaFoldDB" id="A0A9W7M2N9"/>
<accession>A0A9W7M2N9</accession>
<dbReference type="Proteomes" id="UP001165190">
    <property type="component" value="Unassembled WGS sequence"/>
</dbReference>
<evidence type="ECO:0000313" key="10">
    <source>
        <dbReference type="Proteomes" id="UP001165190"/>
    </source>
</evidence>
<dbReference type="InterPro" id="IPR019787">
    <property type="entry name" value="Znf_PHD-finger"/>
</dbReference>
<dbReference type="Pfam" id="PF16135">
    <property type="entry name" value="TDBD"/>
    <property type="match status" value="1"/>
</dbReference>
<name>A0A9W7M2N9_HIBTR</name>
<evidence type="ECO:0000259" key="8">
    <source>
        <dbReference type="PROSITE" id="PS50016"/>
    </source>
</evidence>
<evidence type="ECO:0000256" key="6">
    <source>
        <dbReference type="PROSITE-ProRule" id="PRU00146"/>
    </source>
</evidence>
<sequence length="193" mass="21576">MKASKVRAQTKPKRKRARPRLLPRGKGKGGKHITEIKLYNVGSRTVLSWLILAGVIPLNDVIQYRNPKDDVVIKEGFVSWDGITCKCCNNVLSVSKFKIHAGFKFNRLCLNLYMESGKPFTLCQLQAWSAEYKTKKNGIQKVEADENDRNDDSCGLCGDGGDLICCDSCPSSIHLACLSMQELPEGDWYCVMV</sequence>
<feature type="domain" description="PHD-type" evidence="8">
    <location>
        <begin position="151"/>
        <end position="193"/>
    </location>
</feature>
<dbReference type="InterPro" id="IPR013083">
    <property type="entry name" value="Znf_RING/FYVE/PHD"/>
</dbReference>
<dbReference type="InterPro" id="IPR001965">
    <property type="entry name" value="Znf_PHD"/>
</dbReference>
<dbReference type="PANTHER" id="PTHR46508">
    <property type="entry name" value="PHD FINGER FAMILY PROTEIN"/>
    <property type="match status" value="1"/>
</dbReference>
<evidence type="ECO:0000256" key="3">
    <source>
        <dbReference type="ARBA" id="ARBA00022771"/>
    </source>
</evidence>
<dbReference type="EMBL" id="BSYR01000020">
    <property type="protein sequence ID" value="GMI85356.1"/>
    <property type="molecule type" value="Genomic_DNA"/>
</dbReference>
<dbReference type="OrthoDB" id="429143at2759"/>
<dbReference type="GO" id="GO:0008270">
    <property type="term" value="F:zinc ion binding"/>
    <property type="evidence" value="ECO:0007669"/>
    <property type="project" value="UniProtKB-KW"/>
</dbReference>
<dbReference type="SMART" id="SM00249">
    <property type="entry name" value="PHD"/>
    <property type="match status" value="1"/>
</dbReference>
<gene>
    <name evidence="9" type="ORF">HRI_002204900</name>
</gene>
<dbReference type="InterPro" id="IPR032308">
    <property type="entry name" value="TDBD"/>
</dbReference>
<dbReference type="SUPFAM" id="SSF57903">
    <property type="entry name" value="FYVE/PHD zinc finger"/>
    <property type="match status" value="1"/>
</dbReference>
<organism evidence="9 10">
    <name type="scientific">Hibiscus trionum</name>
    <name type="common">Flower of an hour</name>
    <dbReference type="NCBI Taxonomy" id="183268"/>
    <lineage>
        <taxon>Eukaryota</taxon>
        <taxon>Viridiplantae</taxon>
        <taxon>Streptophyta</taxon>
        <taxon>Embryophyta</taxon>
        <taxon>Tracheophyta</taxon>
        <taxon>Spermatophyta</taxon>
        <taxon>Magnoliopsida</taxon>
        <taxon>eudicotyledons</taxon>
        <taxon>Gunneridae</taxon>
        <taxon>Pentapetalae</taxon>
        <taxon>rosids</taxon>
        <taxon>malvids</taxon>
        <taxon>Malvales</taxon>
        <taxon>Malvaceae</taxon>
        <taxon>Malvoideae</taxon>
        <taxon>Hibiscus</taxon>
    </lineage>
</organism>
<evidence type="ECO:0000256" key="7">
    <source>
        <dbReference type="SAM" id="MobiDB-lite"/>
    </source>
</evidence>
<feature type="region of interest" description="Disordered" evidence="7">
    <location>
        <begin position="1"/>
        <end position="29"/>
    </location>
</feature>
<dbReference type="Pfam" id="PF00628">
    <property type="entry name" value="PHD"/>
    <property type="match status" value="1"/>
</dbReference>
<evidence type="ECO:0000256" key="2">
    <source>
        <dbReference type="ARBA" id="ARBA00022723"/>
    </source>
</evidence>
<keyword evidence="2" id="KW-0479">Metal-binding</keyword>
<protein>
    <submittedName>
        <fullName evidence="9">Increased DNA methylation 1, REPRESSOR OF SILENCING 4</fullName>
    </submittedName>
</protein>
<dbReference type="Gene3D" id="3.30.40.10">
    <property type="entry name" value="Zinc/RING finger domain, C3HC4 (zinc finger)"/>
    <property type="match status" value="1"/>
</dbReference>
<keyword evidence="4" id="KW-0862">Zinc</keyword>
<dbReference type="PROSITE" id="PS50016">
    <property type="entry name" value="ZF_PHD_2"/>
    <property type="match status" value="1"/>
</dbReference>
<evidence type="ECO:0000256" key="5">
    <source>
        <dbReference type="ARBA" id="ARBA00023242"/>
    </source>
</evidence>
<dbReference type="GO" id="GO:0005634">
    <property type="term" value="C:nucleus"/>
    <property type="evidence" value="ECO:0007669"/>
    <property type="project" value="UniProtKB-SubCell"/>
</dbReference>
<proteinExistence type="predicted"/>
<keyword evidence="5" id="KW-0539">Nucleus</keyword>
<evidence type="ECO:0000256" key="4">
    <source>
        <dbReference type="ARBA" id="ARBA00022833"/>
    </source>
</evidence>
<keyword evidence="3 6" id="KW-0863">Zinc-finger</keyword>
<dbReference type="InterPro" id="IPR011011">
    <property type="entry name" value="Znf_FYVE_PHD"/>
</dbReference>
<comment type="subcellular location">
    <subcellularLocation>
        <location evidence="1">Nucleus</location>
    </subcellularLocation>
</comment>